<evidence type="ECO:0000256" key="1">
    <source>
        <dbReference type="SAM" id="MobiDB-lite"/>
    </source>
</evidence>
<dbReference type="OrthoDB" id="5563539at2759"/>
<sequence>NDPFMEDDDDKTLVGTPPGTCCPNSPAFGPMSNSFDTPVGSPTPGSSPSLYIKPALKKPVEHDPLKDLISYACEMMLANPDNPNGQKIRRRTTSHPMEPKQKKKSIRFSRNLEQVHYTPTHYTIQPPPPPTRRRMSNPFFMKTDEDGVAEGYDQMFARAKESKNSGKFSLPYTKDGSWIGGSPHDDEDDEFVMPPLPQLVRSSPRHIPRGMPQRRSSAMPAAYTVAAARRLVSPPAPVIGAPRSAIEVKHVTNKRVDHETGDSGVVERCVNIASNVKDVVSWCGSMLWNTTVF</sequence>
<feature type="compositionally biased region" description="Low complexity" evidence="1">
    <location>
        <begin position="37"/>
        <end position="47"/>
    </location>
</feature>
<dbReference type="EMBL" id="CAJVPV010023851">
    <property type="protein sequence ID" value="CAG8724909.1"/>
    <property type="molecule type" value="Genomic_DNA"/>
</dbReference>
<evidence type="ECO:0000313" key="2">
    <source>
        <dbReference type="EMBL" id="CAG8724909.1"/>
    </source>
</evidence>
<reference evidence="2" key="1">
    <citation type="submission" date="2021-06" db="EMBL/GenBank/DDBJ databases">
        <authorList>
            <person name="Kallberg Y."/>
            <person name="Tangrot J."/>
            <person name="Rosling A."/>
        </authorList>
    </citation>
    <scope>NUCLEOTIDE SEQUENCE</scope>
    <source>
        <strain evidence="2">CL551</strain>
    </source>
</reference>
<feature type="region of interest" description="Disordered" evidence="1">
    <location>
        <begin position="1"/>
        <end position="47"/>
    </location>
</feature>
<feature type="non-terminal residue" evidence="2">
    <location>
        <position position="1"/>
    </location>
</feature>
<gene>
    <name evidence="2" type="ORF">AMORRO_LOCUS13589</name>
</gene>
<dbReference type="AlphaFoldDB" id="A0A9N9I8C0"/>
<protein>
    <submittedName>
        <fullName evidence="2">4776_t:CDS:1</fullName>
    </submittedName>
</protein>
<keyword evidence="3" id="KW-1185">Reference proteome</keyword>
<name>A0A9N9I8C0_9GLOM</name>
<organism evidence="2 3">
    <name type="scientific">Acaulospora morrowiae</name>
    <dbReference type="NCBI Taxonomy" id="94023"/>
    <lineage>
        <taxon>Eukaryota</taxon>
        <taxon>Fungi</taxon>
        <taxon>Fungi incertae sedis</taxon>
        <taxon>Mucoromycota</taxon>
        <taxon>Glomeromycotina</taxon>
        <taxon>Glomeromycetes</taxon>
        <taxon>Diversisporales</taxon>
        <taxon>Acaulosporaceae</taxon>
        <taxon>Acaulospora</taxon>
    </lineage>
</organism>
<dbReference type="Proteomes" id="UP000789342">
    <property type="component" value="Unassembled WGS sequence"/>
</dbReference>
<feature type="region of interest" description="Disordered" evidence="1">
    <location>
        <begin position="80"/>
        <end position="105"/>
    </location>
</feature>
<feature type="compositionally biased region" description="Acidic residues" evidence="1">
    <location>
        <begin position="1"/>
        <end position="10"/>
    </location>
</feature>
<proteinExistence type="predicted"/>
<accession>A0A9N9I8C0</accession>
<evidence type="ECO:0000313" key="3">
    <source>
        <dbReference type="Proteomes" id="UP000789342"/>
    </source>
</evidence>
<comment type="caution">
    <text evidence="2">The sequence shown here is derived from an EMBL/GenBank/DDBJ whole genome shotgun (WGS) entry which is preliminary data.</text>
</comment>